<dbReference type="PANTHER" id="PTHR43708:SF5">
    <property type="entry name" value="CONSERVED EXPRESSED OXIDOREDUCTASE (EUROFUNG)-RELATED"/>
    <property type="match status" value="1"/>
</dbReference>
<dbReference type="EMBL" id="BSYB01000028">
    <property type="protein sequence ID" value="GMG48371.1"/>
    <property type="molecule type" value="Genomic_DNA"/>
</dbReference>
<dbReference type="InterPro" id="IPR051317">
    <property type="entry name" value="Gfo/Idh/MocA_oxidoreduct"/>
</dbReference>
<dbReference type="InterPro" id="IPR055170">
    <property type="entry name" value="GFO_IDH_MocA-like_dom"/>
</dbReference>
<evidence type="ECO:0000313" key="4">
    <source>
        <dbReference type="EMBL" id="GMG48371.1"/>
    </source>
</evidence>
<protein>
    <submittedName>
        <fullName evidence="4">Unnamed protein product</fullName>
    </submittedName>
</protein>
<evidence type="ECO:0000313" key="5">
    <source>
        <dbReference type="Proteomes" id="UP001165189"/>
    </source>
</evidence>
<comment type="caution">
    <text evidence="4">The sequence shown here is derived from an EMBL/GenBank/DDBJ whole genome shotgun (WGS) entry which is preliminary data.</text>
</comment>
<gene>
    <name evidence="4" type="ORF">Aory05_000705600</name>
</gene>
<dbReference type="PANTHER" id="PTHR43708">
    <property type="entry name" value="CONSERVED EXPRESSED OXIDOREDUCTASE (EUROFUNG)"/>
    <property type="match status" value="1"/>
</dbReference>
<comment type="similarity">
    <text evidence="1">Belongs to the Gfo/Idh/MocA family.</text>
</comment>
<keyword evidence="5" id="KW-1185">Reference proteome</keyword>
<evidence type="ECO:0000256" key="2">
    <source>
        <dbReference type="ARBA" id="ARBA00023002"/>
    </source>
</evidence>
<keyword evidence="2" id="KW-0560">Oxidoreductase</keyword>
<reference evidence="4" key="1">
    <citation type="submission" date="2023-04" db="EMBL/GenBank/DDBJ databases">
        <title>Aspergillus oryzae var. brunneus NBRC 4377.</title>
        <authorList>
            <person name="Ichikawa N."/>
            <person name="Sato H."/>
            <person name="Tonouchi N."/>
        </authorList>
    </citation>
    <scope>NUCLEOTIDE SEQUENCE</scope>
    <source>
        <strain evidence="4">NBRC 4377</strain>
    </source>
</reference>
<dbReference type="Gene3D" id="3.30.360.10">
    <property type="entry name" value="Dihydrodipicolinate Reductase, domain 2"/>
    <property type="match status" value="1"/>
</dbReference>
<sequence length="180" mass="20554">MTNPTCRLWDADYLRLSKLIKDGSLGRIVDYETRFERHVPDIPGSRWRTESIPGGGAIYDLGAHLTDQTIQLFGLPKRITAFLGNQREGIDGSADLFTVLMHYDEFMATAKAAVISPQEKQLRFWVRGTKGTFKNVGDNSARNLRTRADPRLVPVLLRCARRTAEIGHASWRRWLWNRAE</sequence>
<evidence type="ECO:0000259" key="3">
    <source>
        <dbReference type="Pfam" id="PF22725"/>
    </source>
</evidence>
<organism evidence="4 5">
    <name type="scientific">Aspergillus oryzae var. brunneus</name>
    <dbReference type="NCBI Taxonomy" id="332754"/>
    <lineage>
        <taxon>Eukaryota</taxon>
        <taxon>Fungi</taxon>
        <taxon>Dikarya</taxon>
        <taxon>Ascomycota</taxon>
        <taxon>Pezizomycotina</taxon>
        <taxon>Eurotiomycetes</taxon>
        <taxon>Eurotiomycetidae</taxon>
        <taxon>Eurotiales</taxon>
        <taxon>Aspergillaceae</taxon>
        <taxon>Aspergillus</taxon>
        <taxon>Aspergillus subgen. Circumdati</taxon>
    </lineage>
</organism>
<name>A0ABQ6KZI8_ASPOZ</name>
<evidence type="ECO:0000256" key="1">
    <source>
        <dbReference type="ARBA" id="ARBA00010928"/>
    </source>
</evidence>
<feature type="domain" description="GFO/IDH/MocA-like oxidoreductase" evidence="3">
    <location>
        <begin position="13"/>
        <end position="133"/>
    </location>
</feature>
<dbReference type="Proteomes" id="UP001165189">
    <property type="component" value="Unassembled WGS sequence"/>
</dbReference>
<dbReference type="SUPFAM" id="SSF55347">
    <property type="entry name" value="Glyceraldehyde-3-phosphate dehydrogenase-like, C-terminal domain"/>
    <property type="match status" value="1"/>
</dbReference>
<proteinExistence type="inferred from homology"/>
<dbReference type="Pfam" id="PF22725">
    <property type="entry name" value="GFO_IDH_MocA_C3"/>
    <property type="match status" value="1"/>
</dbReference>
<accession>A0ABQ6KZI8</accession>